<keyword evidence="2" id="KW-0793">Thylakoid</keyword>
<dbReference type="AlphaFoldDB" id="K9XZA3"/>
<dbReference type="RefSeq" id="WP_015194654.1">
    <property type="nucleotide sequence ID" value="NC_019748.1"/>
</dbReference>
<dbReference type="GO" id="GO:0009654">
    <property type="term" value="C:photosystem II oxygen evolving complex"/>
    <property type="evidence" value="ECO:0007669"/>
    <property type="project" value="InterPro"/>
</dbReference>
<keyword evidence="4" id="KW-0732">Signal</keyword>
<evidence type="ECO:0000256" key="1">
    <source>
        <dbReference type="ARBA" id="ARBA00004370"/>
    </source>
</evidence>
<gene>
    <name evidence="5" type="ordered locus">Sta7437_3493</name>
</gene>
<dbReference type="InterPro" id="IPR008797">
    <property type="entry name" value="PSII_PsbQ"/>
</dbReference>
<dbReference type="SUPFAM" id="SSF101112">
    <property type="entry name" value="Oxygen-evolving enhancer protein 3"/>
    <property type="match status" value="1"/>
</dbReference>
<dbReference type="eggNOG" id="ENOG5032TF7">
    <property type="taxonomic scope" value="Bacteria"/>
</dbReference>
<keyword evidence="3" id="KW-0472">Membrane</keyword>
<dbReference type="HOGENOM" id="CLU_118956_0_0_3"/>
<reference evidence="6" key="1">
    <citation type="journal article" date="2013" name="Proc. Natl. Acad. Sci. U.S.A.">
        <title>Improving the coverage of the cyanobacterial phylum using diversity-driven genome sequencing.</title>
        <authorList>
            <person name="Shih P.M."/>
            <person name="Wu D."/>
            <person name="Latifi A."/>
            <person name="Axen S.D."/>
            <person name="Fewer D.P."/>
            <person name="Talla E."/>
            <person name="Calteau A."/>
            <person name="Cai F."/>
            <person name="Tandeau de Marsac N."/>
            <person name="Rippka R."/>
            <person name="Herdman M."/>
            <person name="Sivonen K."/>
            <person name="Coursin T."/>
            <person name="Laurent T."/>
            <person name="Goodwin L."/>
            <person name="Nolan M."/>
            <person name="Davenport K.W."/>
            <person name="Han C.S."/>
            <person name="Rubin E.M."/>
            <person name="Eisen J.A."/>
            <person name="Woyke T."/>
            <person name="Gugger M."/>
            <person name="Kerfeld C.A."/>
        </authorList>
    </citation>
    <scope>NUCLEOTIDE SEQUENCE [LARGE SCALE GENOMIC DNA]</scope>
    <source>
        <strain evidence="6">ATCC 29371 / PCC 7437</strain>
    </source>
</reference>
<keyword evidence="6" id="KW-1185">Reference proteome</keyword>
<sequence length="150" mass="16806">MRIFRSILPLILVLVTTFLVSCGSPTVSAPPTYTPAKLQQIKTYRIPVDVAQQRMAELGQYIQAKDWVDTESFIHGPLGLIRRDMTYLANSLLPEDKEKATELAKEVFDGLEELDAAAKEKSYTSAIQKYGQVVRNLNSYLELLPKSEAS</sequence>
<evidence type="ECO:0000256" key="4">
    <source>
        <dbReference type="SAM" id="SignalP"/>
    </source>
</evidence>
<dbReference type="EMBL" id="CP003653">
    <property type="protein sequence ID" value="AFZ36992.1"/>
    <property type="molecule type" value="Genomic_DNA"/>
</dbReference>
<feature type="signal peptide" evidence="4">
    <location>
        <begin position="1"/>
        <end position="29"/>
    </location>
</feature>
<evidence type="ECO:0000313" key="5">
    <source>
        <dbReference type="EMBL" id="AFZ36992.1"/>
    </source>
</evidence>
<organism evidence="5 6">
    <name type="scientific">Stanieria cyanosphaera (strain ATCC 29371 / PCC 7437)</name>
    <dbReference type="NCBI Taxonomy" id="111780"/>
    <lineage>
        <taxon>Bacteria</taxon>
        <taxon>Bacillati</taxon>
        <taxon>Cyanobacteriota</taxon>
        <taxon>Cyanophyceae</taxon>
        <taxon>Pleurocapsales</taxon>
        <taxon>Dermocarpellaceae</taxon>
        <taxon>Stanieria</taxon>
    </lineage>
</organism>
<evidence type="ECO:0000313" key="6">
    <source>
        <dbReference type="Proteomes" id="UP000010473"/>
    </source>
</evidence>
<dbReference type="PROSITE" id="PS51257">
    <property type="entry name" value="PROKAR_LIPOPROTEIN"/>
    <property type="match status" value="1"/>
</dbReference>
<dbReference type="GO" id="GO:0005509">
    <property type="term" value="F:calcium ion binding"/>
    <property type="evidence" value="ECO:0007669"/>
    <property type="project" value="InterPro"/>
</dbReference>
<dbReference type="Pfam" id="PF05757">
    <property type="entry name" value="PsbQ"/>
    <property type="match status" value="1"/>
</dbReference>
<proteinExistence type="predicted"/>
<dbReference type="OrthoDB" id="425184at2"/>
<dbReference type="KEGG" id="scs:Sta7437_3493"/>
<dbReference type="STRING" id="111780.Sta7437_3493"/>
<dbReference type="Gene3D" id="1.20.120.290">
    <property type="entry name" value="Oxygen-evolving enhancer protein 3 (PsbQ), four-helix up-down bundle"/>
    <property type="match status" value="1"/>
</dbReference>
<dbReference type="GO" id="GO:0015979">
    <property type="term" value="P:photosynthesis"/>
    <property type="evidence" value="ECO:0007669"/>
    <property type="project" value="InterPro"/>
</dbReference>
<evidence type="ECO:0000256" key="3">
    <source>
        <dbReference type="ARBA" id="ARBA00023136"/>
    </source>
</evidence>
<dbReference type="Proteomes" id="UP000010473">
    <property type="component" value="Chromosome"/>
</dbReference>
<dbReference type="GO" id="GO:0019898">
    <property type="term" value="C:extrinsic component of membrane"/>
    <property type="evidence" value="ECO:0007669"/>
    <property type="project" value="InterPro"/>
</dbReference>
<dbReference type="NCBIfam" id="TIGR03042">
    <property type="entry name" value="PS_II_psbQ_bact"/>
    <property type="match status" value="1"/>
</dbReference>
<feature type="chain" id="PRO_5003938662" evidence="4">
    <location>
        <begin position="30"/>
        <end position="150"/>
    </location>
</feature>
<evidence type="ECO:0000256" key="2">
    <source>
        <dbReference type="ARBA" id="ARBA00023078"/>
    </source>
</evidence>
<comment type="subcellular location">
    <subcellularLocation>
        <location evidence="1">Membrane</location>
    </subcellularLocation>
</comment>
<name>K9XZA3_STAC7</name>
<protein>
    <submittedName>
        <fullName evidence="5">Photosystem II protein PsbQ</fullName>
    </submittedName>
</protein>
<accession>K9XZA3</accession>
<dbReference type="InterPro" id="IPR017487">
    <property type="entry name" value="PSII_PsbQ_cyanobac"/>
</dbReference>
<dbReference type="InterPro" id="IPR023222">
    <property type="entry name" value="PsbQ-like_dom_sf"/>
</dbReference>